<evidence type="ECO:0000313" key="2">
    <source>
        <dbReference type="EMBL" id="ROO27902.1"/>
    </source>
</evidence>
<organism evidence="2 3">
    <name type="scientific">Salinisphaera orenii YIM 95161</name>
    <dbReference type="NCBI Taxonomy" id="1051139"/>
    <lineage>
        <taxon>Bacteria</taxon>
        <taxon>Pseudomonadati</taxon>
        <taxon>Pseudomonadota</taxon>
        <taxon>Gammaproteobacteria</taxon>
        <taxon>Salinisphaerales</taxon>
        <taxon>Salinisphaeraceae</taxon>
        <taxon>Salinisphaera</taxon>
    </lineage>
</organism>
<keyword evidence="1" id="KW-0472">Membrane</keyword>
<dbReference type="AlphaFoldDB" id="A0A423PQQ8"/>
<evidence type="ECO:0000256" key="1">
    <source>
        <dbReference type="SAM" id="Phobius"/>
    </source>
</evidence>
<dbReference type="EMBL" id="AYKF01000090">
    <property type="protein sequence ID" value="ROO27902.1"/>
    <property type="molecule type" value="Genomic_DNA"/>
</dbReference>
<gene>
    <name evidence="2" type="ORF">SAHL_11025</name>
</gene>
<feature type="transmembrane region" description="Helical" evidence="1">
    <location>
        <begin position="51"/>
        <end position="70"/>
    </location>
</feature>
<evidence type="ECO:0000313" key="3">
    <source>
        <dbReference type="Proteomes" id="UP000285123"/>
    </source>
</evidence>
<keyword evidence="1" id="KW-1133">Transmembrane helix</keyword>
<evidence type="ECO:0008006" key="4">
    <source>
        <dbReference type="Google" id="ProtNLM"/>
    </source>
</evidence>
<feature type="transmembrane region" description="Helical" evidence="1">
    <location>
        <begin position="82"/>
        <end position="103"/>
    </location>
</feature>
<reference evidence="2 3" key="1">
    <citation type="submission" date="2013-10" db="EMBL/GenBank/DDBJ databases">
        <title>Salinisphaera halophila YIM 95161 Genome Sequencing.</title>
        <authorList>
            <person name="Lai Q."/>
            <person name="Li C."/>
            <person name="Shao Z."/>
        </authorList>
    </citation>
    <scope>NUCLEOTIDE SEQUENCE [LARGE SCALE GENOMIC DNA]</scope>
    <source>
        <strain evidence="2 3">YIM 95161</strain>
    </source>
</reference>
<name>A0A423PQQ8_9GAMM</name>
<proteinExistence type="predicted"/>
<keyword evidence="1" id="KW-0812">Transmembrane</keyword>
<accession>A0A423PQQ8</accession>
<dbReference type="Proteomes" id="UP000285123">
    <property type="component" value="Unassembled WGS sequence"/>
</dbReference>
<protein>
    <recommendedName>
        <fullName evidence="4">SMODS and SLOG-associating 2TM effector domain-containing protein</fullName>
    </recommendedName>
</protein>
<comment type="caution">
    <text evidence="2">The sequence shown here is derived from an EMBL/GenBank/DDBJ whole genome shotgun (WGS) entry which is preliminary data.</text>
</comment>
<sequence>MTEENPQMLGKTEMAGLDISPAVAGRAVEQTRQRAEYLIELRHKIEVRAAALLRAFLGLAIAIVGFGVGIERLAGGDPATVVRYVVGASPLFVAAACMGAAIWDRNYGTLGSSAHWYLRHGVIDGDETDVAYLDACLAESYERGNSDSSRCNRVALNYIRAGLISAALTPLCLLVAL</sequence>
<dbReference type="RefSeq" id="WP_123591460.1">
    <property type="nucleotide sequence ID" value="NZ_AYKF01000090.1"/>
</dbReference>
<feature type="transmembrane region" description="Helical" evidence="1">
    <location>
        <begin position="158"/>
        <end position="176"/>
    </location>
</feature>